<dbReference type="HOGENOM" id="CLU_2466386_0_0_10"/>
<dbReference type="EC" id="6.3.4.2" evidence="1"/>
<proteinExistence type="predicted"/>
<accession>A4C238</accession>
<keyword evidence="2" id="KW-1185">Reference proteome</keyword>
<dbReference type="EMBL" id="AAOG01000003">
    <property type="protein sequence ID" value="EAR12191.1"/>
    <property type="molecule type" value="Genomic_DNA"/>
</dbReference>
<dbReference type="GO" id="GO:0003883">
    <property type="term" value="F:CTP synthase activity"/>
    <property type="evidence" value="ECO:0007669"/>
    <property type="project" value="UniProtKB-EC"/>
</dbReference>
<gene>
    <name evidence="1" type="ORF">PI23P_12677</name>
</gene>
<organism evidence="1 2">
    <name type="scientific">Polaribacter irgensii 23-P</name>
    <dbReference type="NCBI Taxonomy" id="313594"/>
    <lineage>
        <taxon>Bacteria</taxon>
        <taxon>Pseudomonadati</taxon>
        <taxon>Bacteroidota</taxon>
        <taxon>Flavobacteriia</taxon>
        <taxon>Flavobacteriales</taxon>
        <taxon>Flavobacteriaceae</taxon>
    </lineage>
</organism>
<keyword evidence="1" id="KW-0436">Ligase</keyword>
<dbReference type="AlphaFoldDB" id="A4C238"/>
<reference evidence="1 2" key="1">
    <citation type="submission" date="2006-02" db="EMBL/GenBank/DDBJ databases">
        <authorList>
            <person name="Murray A."/>
            <person name="Staley J."/>
            <person name="Ferriera S."/>
            <person name="Johnson J."/>
            <person name="Kravitz S."/>
            <person name="Halpern A."/>
            <person name="Remington K."/>
            <person name="Beeson K."/>
            <person name="Tran B."/>
            <person name="Rogers Y.-H."/>
            <person name="Friedman R."/>
            <person name="Venter J.C."/>
        </authorList>
    </citation>
    <scope>NUCLEOTIDE SEQUENCE [LARGE SCALE GENOMIC DNA]</scope>
    <source>
        <strain evidence="1 2">23-P</strain>
    </source>
</reference>
<dbReference type="STRING" id="313594.PI23P_12677"/>
<comment type="caution">
    <text evidence="1">The sequence shown here is derived from an EMBL/GenBank/DDBJ whole genome shotgun (WGS) entry which is preliminary data.</text>
</comment>
<name>A4C238_9FLAO</name>
<protein>
    <submittedName>
        <fullName evidence="1">CTP synthetase</fullName>
        <ecNumber evidence="1">6.3.4.2</ecNumber>
    </submittedName>
</protein>
<dbReference type="Proteomes" id="UP000003053">
    <property type="component" value="Unassembled WGS sequence"/>
</dbReference>
<evidence type="ECO:0000313" key="1">
    <source>
        <dbReference type="EMBL" id="EAR12191.1"/>
    </source>
</evidence>
<evidence type="ECO:0000313" key="2">
    <source>
        <dbReference type="Proteomes" id="UP000003053"/>
    </source>
</evidence>
<sequence length="88" mass="10473">MCIFKNVFLITIYCLKNNTSFKRGQIYNCFYFWQTLFEKKIKKNTFLISALFGSKNIHKKPQFYCISSLINNEVCTFLNSLTKSKFTK</sequence>